<evidence type="ECO:0000259" key="6">
    <source>
        <dbReference type="Pfam" id="PF01699"/>
    </source>
</evidence>
<protein>
    <submittedName>
        <fullName evidence="7">Cation transporter</fullName>
    </submittedName>
</protein>
<proteinExistence type="predicted"/>
<evidence type="ECO:0000256" key="3">
    <source>
        <dbReference type="ARBA" id="ARBA00022989"/>
    </source>
</evidence>
<organism evidence="7 8">
    <name type="scientific">Butyricicoccus intestinisimiae</name>
    <dbReference type="NCBI Taxonomy" id="2841509"/>
    <lineage>
        <taxon>Bacteria</taxon>
        <taxon>Bacillati</taxon>
        <taxon>Bacillota</taxon>
        <taxon>Clostridia</taxon>
        <taxon>Eubacteriales</taxon>
        <taxon>Butyricicoccaceae</taxon>
        <taxon>Butyricicoccus</taxon>
    </lineage>
</organism>
<evidence type="ECO:0000256" key="1">
    <source>
        <dbReference type="ARBA" id="ARBA00004141"/>
    </source>
</evidence>
<keyword evidence="2 5" id="KW-0812">Transmembrane</keyword>
<feature type="domain" description="Sodium/calcium exchanger membrane region" evidence="6">
    <location>
        <begin position="5"/>
        <end position="147"/>
    </location>
</feature>
<feature type="domain" description="Sodium/calcium exchanger membrane region" evidence="6">
    <location>
        <begin position="173"/>
        <end position="311"/>
    </location>
</feature>
<reference evidence="7 8" key="1">
    <citation type="submission" date="2021-06" db="EMBL/GenBank/DDBJ databases">
        <authorList>
            <person name="Sun Q."/>
            <person name="Li D."/>
        </authorList>
    </citation>
    <scope>NUCLEOTIDE SEQUENCE [LARGE SCALE GENOMIC DNA]</scope>
    <source>
        <strain evidence="7 8">MSJd-7</strain>
    </source>
</reference>
<keyword evidence="8" id="KW-1185">Reference proteome</keyword>
<dbReference type="Proteomes" id="UP000783588">
    <property type="component" value="Unassembled WGS sequence"/>
</dbReference>
<feature type="transmembrane region" description="Helical" evidence="5">
    <location>
        <begin position="171"/>
        <end position="193"/>
    </location>
</feature>
<feature type="transmembrane region" description="Helical" evidence="5">
    <location>
        <begin position="69"/>
        <end position="91"/>
    </location>
</feature>
<comment type="caution">
    <text evidence="7">The sequence shown here is derived from an EMBL/GenBank/DDBJ whole genome shotgun (WGS) entry which is preliminary data.</text>
</comment>
<feature type="transmembrane region" description="Helical" evidence="5">
    <location>
        <begin position="270"/>
        <end position="288"/>
    </location>
</feature>
<evidence type="ECO:0000256" key="5">
    <source>
        <dbReference type="SAM" id="Phobius"/>
    </source>
</evidence>
<dbReference type="InterPro" id="IPR004837">
    <property type="entry name" value="NaCa_Exmemb"/>
</dbReference>
<evidence type="ECO:0000313" key="8">
    <source>
        <dbReference type="Proteomes" id="UP000783588"/>
    </source>
</evidence>
<dbReference type="Pfam" id="PF01699">
    <property type="entry name" value="Na_Ca_ex"/>
    <property type="match status" value="2"/>
</dbReference>
<evidence type="ECO:0000256" key="4">
    <source>
        <dbReference type="ARBA" id="ARBA00023136"/>
    </source>
</evidence>
<keyword evidence="3 5" id="KW-1133">Transmembrane helix</keyword>
<comment type="subcellular location">
    <subcellularLocation>
        <location evidence="1">Membrane</location>
        <topology evidence="1">Multi-pass membrane protein</topology>
    </subcellularLocation>
</comment>
<feature type="transmembrane region" description="Helical" evidence="5">
    <location>
        <begin position="235"/>
        <end position="258"/>
    </location>
</feature>
<dbReference type="InterPro" id="IPR004481">
    <property type="entry name" value="K/Na/Ca-exchanger"/>
</dbReference>
<sequence length="313" mass="34158">MIYLLYLLVAAGVVLFSVKASEYVDLLDKKTSLSGAFIGGIMLSAVTSLPELFTSISATVLIHQPGLCLGNILGSDLFNMAMLSFFLLIFARTFREGKLSSSHRMVTVFVLICYVVMILNWLGIVRMQMFNISLSSVIIVLMYLLSIRYLSAEDGSTEEEETVSPLTIPQITVRFVLVSVGIVVLSIVITYITDAISLRLHLGQGMAGALFLGIATSLPEAASTVSLLRMKNVDIAFGNIVGSNIFNFIIMAVVDILYRGSVYDFSDPQTVVLMLCGTAALPILWIMMKFRNKATQIICPLGIIACYVAFLMG</sequence>
<accession>A0ABS6EUM8</accession>
<dbReference type="RefSeq" id="WP_216470232.1">
    <property type="nucleotide sequence ID" value="NZ_JAHLQI010000003.1"/>
</dbReference>
<dbReference type="EMBL" id="JAHLQI010000003">
    <property type="protein sequence ID" value="MBU5490584.1"/>
    <property type="molecule type" value="Genomic_DNA"/>
</dbReference>
<evidence type="ECO:0000313" key="7">
    <source>
        <dbReference type="EMBL" id="MBU5490584.1"/>
    </source>
</evidence>
<keyword evidence="4 5" id="KW-0472">Membrane</keyword>
<dbReference type="PANTHER" id="PTHR10846">
    <property type="entry name" value="SODIUM/POTASSIUM/CALCIUM EXCHANGER"/>
    <property type="match status" value="1"/>
</dbReference>
<evidence type="ECO:0000256" key="2">
    <source>
        <dbReference type="ARBA" id="ARBA00022692"/>
    </source>
</evidence>
<name>A0ABS6EUM8_9FIRM</name>
<feature type="transmembrane region" description="Helical" evidence="5">
    <location>
        <begin position="36"/>
        <end position="62"/>
    </location>
</feature>
<feature type="transmembrane region" description="Helical" evidence="5">
    <location>
        <begin position="294"/>
        <end position="312"/>
    </location>
</feature>
<dbReference type="PANTHER" id="PTHR10846:SF8">
    <property type="entry name" value="INNER MEMBRANE PROTEIN YRBG"/>
    <property type="match status" value="1"/>
</dbReference>
<gene>
    <name evidence="7" type="ORF">KQI75_08110</name>
</gene>
<feature type="transmembrane region" description="Helical" evidence="5">
    <location>
        <begin position="103"/>
        <end position="122"/>
    </location>
</feature>
<feature type="transmembrane region" description="Helical" evidence="5">
    <location>
        <begin position="129"/>
        <end position="151"/>
    </location>
</feature>